<evidence type="ECO:0000256" key="1">
    <source>
        <dbReference type="ARBA" id="ARBA00023157"/>
    </source>
</evidence>
<evidence type="ECO:0000313" key="6">
    <source>
        <dbReference type="EMBL" id="KAK5610787.1"/>
    </source>
</evidence>
<dbReference type="PANTHER" id="PTHR15036:SF83">
    <property type="entry name" value="AGRIN"/>
    <property type="match status" value="1"/>
</dbReference>
<dbReference type="SMART" id="SM00181">
    <property type="entry name" value="EGF"/>
    <property type="match status" value="1"/>
</dbReference>
<evidence type="ECO:0000256" key="3">
    <source>
        <dbReference type="SAM" id="MobiDB-lite"/>
    </source>
</evidence>
<keyword evidence="7" id="KW-1185">Reference proteome</keyword>
<dbReference type="PROSITE" id="PS50025">
    <property type="entry name" value="LAM_G_DOMAIN"/>
    <property type="match status" value="1"/>
</dbReference>
<dbReference type="SUPFAM" id="SSF49899">
    <property type="entry name" value="Concanavalin A-like lectins/glucanases"/>
    <property type="match status" value="1"/>
</dbReference>
<dbReference type="InterPro" id="IPR001791">
    <property type="entry name" value="Laminin_G"/>
</dbReference>
<dbReference type="PROSITE" id="PS00022">
    <property type="entry name" value="EGF_1"/>
    <property type="match status" value="1"/>
</dbReference>
<dbReference type="AlphaFoldDB" id="A0AAV9RPE5"/>
<proteinExistence type="predicted"/>
<feature type="domain" description="EGF-like" evidence="5">
    <location>
        <begin position="51"/>
        <end position="88"/>
    </location>
</feature>
<dbReference type="Gene3D" id="2.10.25.10">
    <property type="entry name" value="Laminin"/>
    <property type="match status" value="1"/>
</dbReference>
<dbReference type="PROSITE" id="PS50026">
    <property type="entry name" value="EGF_3"/>
    <property type="match status" value="1"/>
</dbReference>
<reference evidence="6 7" key="1">
    <citation type="submission" date="2021-06" db="EMBL/GenBank/DDBJ databases">
        <authorList>
            <person name="Palmer J.M."/>
        </authorList>
    </citation>
    <scope>NUCLEOTIDE SEQUENCE [LARGE SCALE GENOMIC DNA]</scope>
    <source>
        <strain evidence="6 7">MEX-2019</strain>
        <tissue evidence="6">Muscle</tissue>
    </source>
</reference>
<dbReference type="Gene3D" id="2.60.120.200">
    <property type="match status" value="1"/>
</dbReference>
<feature type="compositionally biased region" description="Basic and acidic residues" evidence="3">
    <location>
        <begin position="1"/>
        <end position="13"/>
    </location>
</feature>
<evidence type="ECO:0008006" key="8">
    <source>
        <dbReference type="Google" id="ProtNLM"/>
    </source>
</evidence>
<dbReference type="InterPro" id="IPR013320">
    <property type="entry name" value="ConA-like_dom_sf"/>
</dbReference>
<evidence type="ECO:0000313" key="7">
    <source>
        <dbReference type="Proteomes" id="UP001311232"/>
    </source>
</evidence>
<dbReference type="InterPro" id="IPR050372">
    <property type="entry name" value="Neurexin-related_CASP"/>
</dbReference>
<dbReference type="CDD" id="cd00054">
    <property type="entry name" value="EGF_CA"/>
    <property type="match status" value="1"/>
</dbReference>
<comment type="caution">
    <text evidence="6">The sequence shown here is derived from an EMBL/GenBank/DDBJ whole genome shotgun (WGS) entry which is preliminary data.</text>
</comment>
<dbReference type="CDD" id="cd00110">
    <property type="entry name" value="LamG"/>
    <property type="match status" value="1"/>
</dbReference>
<dbReference type="InterPro" id="IPR000742">
    <property type="entry name" value="EGF"/>
</dbReference>
<keyword evidence="1 2" id="KW-1015">Disulfide bond</keyword>
<comment type="caution">
    <text evidence="2">Lacks conserved residue(s) required for the propagation of feature annotation.</text>
</comment>
<dbReference type="EMBL" id="JAHHUM010001529">
    <property type="protein sequence ID" value="KAK5610787.1"/>
    <property type="molecule type" value="Genomic_DNA"/>
</dbReference>
<keyword evidence="2" id="KW-0245">EGF-like domain</keyword>
<protein>
    <recommendedName>
        <fullName evidence="8">Agrin</fullName>
    </recommendedName>
</protein>
<organism evidence="6 7">
    <name type="scientific">Crenichthys baileyi</name>
    <name type="common">White River springfish</name>
    <dbReference type="NCBI Taxonomy" id="28760"/>
    <lineage>
        <taxon>Eukaryota</taxon>
        <taxon>Metazoa</taxon>
        <taxon>Chordata</taxon>
        <taxon>Craniata</taxon>
        <taxon>Vertebrata</taxon>
        <taxon>Euteleostomi</taxon>
        <taxon>Actinopterygii</taxon>
        <taxon>Neopterygii</taxon>
        <taxon>Teleostei</taxon>
        <taxon>Neoteleostei</taxon>
        <taxon>Acanthomorphata</taxon>
        <taxon>Ovalentaria</taxon>
        <taxon>Atherinomorphae</taxon>
        <taxon>Cyprinodontiformes</taxon>
        <taxon>Goodeidae</taxon>
        <taxon>Crenichthys</taxon>
    </lineage>
</organism>
<feature type="region of interest" description="Disordered" evidence="3">
    <location>
        <begin position="1"/>
        <end position="30"/>
    </location>
</feature>
<dbReference type="Pfam" id="PF00054">
    <property type="entry name" value="Laminin_G_1"/>
    <property type="match status" value="1"/>
</dbReference>
<sequence length="235" mass="26065">MGAEDKKAAKSRNEGNQGSPVSSAGTGFINAPSSPQALTVEVMAGPTCADIHDPCEHSKCHRTSQCKALPEGGYKCECPMGREGKHCERVTERRGTYMPLFSGDSYLELKGLHLYGHDLRQKFSMTVILMANDSSGLIFYNGQKSDGKGDFISLSLNNGFLEFRYDLGKGPAIIRSKNPMKLKVWNTIDLERSFRKGEIMLNKKDPVRGESPVRKSKLTDKLLPMVILPIRMQDH</sequence>
<evidence type="ECO:0000259" key="5">
    <source>
        <dbReference type="PROSITE" id="PS50026"/>
    </source>
</evidence>
<evidence type="ECO:0000259" key="4">
    <source>
        <dbReference type="PROSITE" id="PS50025"/>
    </source>
</evidence>
<dbReference type="PANTHER" id="PTHR15036">
    <property type="entry name" value="PIKACHURIN-LIKE PROTEIN"/>
    <property type="match status" value="1"/>
</dbReference>
<feature type="disulfide bond" evidence="2">
    <location>
        <begin position="78"/>
        <end position="87"/>
    </location>
</feature>
<evidence type="ECO:0000256" key="2">
    <source>
        <dbReference type="PROSITE-ProRule" id="PRU00076"/>
    </source>
</evidence>
<accession>A0AAV9RPE5</accession>
<dbReference type="Proteomes" id="UP001311232">
    <property type="component" value="Unassembled WGS sequence"/>
</dbReference>
<dbReference type="SMART" id="SM00282">
    <property type="entry name" value="LamG"/>
    <property type="match status" value="1"/>
</dbReference>
<feature type="compositionally biased region" description="Polar residues" evidence="3">
    <location>
        <begin position="14"/>
        <end position="30"/>
    </location>
</feature>
<name>A0AAV9RPE5_9TELE</name>
<feature type="domain" description="Laminin G" evidence="4">
    <location>
        <begin position="96"/>
        <end position="235"/>
    </location>
</feature>
<gene>
    <name evidence="6" type="ORF">CRENBAI_026436</name>
</gene>